<accession>A0AAP0BIB7</accession>
<comment type="similarity">
    <text evidence="1">Belongs to the cyclin family. Cyclin AB subfamily.</text>
</comment>
<gene>
    <name evidence="9" type="primary">CYCA2-1</name>
    <name evidence="9" type="ORF">KSP39_PZI011422</name>
</gene>
<dbReference type="InterPro" id="IPR013763">
    <property type="entry name" value="Cyclin-like_dom"/>
</dbReference>
<evidence type="ECO:0000256" key="4">
    <source>
        <dbReference type="ARBA" id="ARBA00023306"/>
    </source>
</evidence>
<name>A0AAP0BIB7_9ASPA</name>
<dbReference type="SMART" id="SM01332">
    <property type="entry name" value="Cyclin_C"/>
    <property type="match status" value="1"/>
</dbReference>
<dbReference type="Pfam" id="PF00134">
    <property type="entry name" value="Cyclin_N"/>
    <property type="match status" value="1"/>
</dbReference>
<dbReference type="FunFam" id="1.10.472.10:FF:000013">
    <property type="entry name" value="Cyclin A1"/>
    <property type="match status" value="1"/>
</dbReference>
<dbReference type="SMART" id="SM00385">
    <property type="entry name" value="CYCLIN"/>
    <property type="match status" value="2"/>
</dbReference>
<dbReference type="GO" id="GO:0051301">
    <property type="term" value="P:cell division"/>
    <property type="evidence" value="ECO:0007669"/>
    <property type="project" value="UniProtKB-KW"/>
</dbReference>
<evidence type="ECO:0000313" key="9">
    <source>
        <dbReference type="EMBL" id="KAK8939139.1"/>
    </source>
</evidence>
<evidence type="ECO:0000256" key="3">
    <source>
        <dbReference type="ARBA" id="ARBA00023127"/>
    </source>
</evidence>
<keyword evidence="4" id="KW-0131">Cell cycle</keyword>
<keyword evidence="2" id="KW-0132">Cell division</keyword>
<feature type="domain" description="Cyclin-like" evidence="7">
    <location>
        <begin position="368"/>
        <end position="456"/>
    </location>
</feature>
<organism evidence="9 10">
    <name type="scientific">Platanthera zijinensis</name>
    <dbReference type="NCBI Taxonomy" id="2320716"/>
    <lineage>
        <taxon>Eukaryota</taxon>
        <taxon>Viridiplantae</taxon>
        <taxon>Streptophyta</taxon>
        <taxon>Embryophyta</taxon>
        <taxon>Tracheophyta</taxon>
        <taxon>Spermatophyta</taxon>
        <taxon>Magnoliopsida</taxon>
        <taxon>Liliopsida</taxon>
        <taxon>Asparagales</taxon>
        <taxon>Orchidaceae</taxon>
        <taxon>Orchidoideae</taxon>
        <taxon>Orchideae</taxon>
        <taxon>Orchidinae</taxon>
        <taxon>Platanthera</taxon>
    </lineage>
</organism>
<sequence length="494" mass="56208">MKKQAPAARCYEKTTGPTTRAKTGALVSHGMIVPRPLLQPDKKKRIIGRRKRVDSDENHHAVPSVAVSQNHRREVLRDISELKCERSRNCLNAAKMQITACTQKVKSGQAKDRAVSDHKKPKFTPVTSASSELSNDDGIIRRVKEAWNSDILKTEDNIISVCMRVSLFTAHVAEYVSDRGISFPVAMLEGNKYQKTHVKEDGILFKDQDNISCPGVQDIDSDLSDPRTCSLYASMIHNNLRTAEFIRRPSSNFLETVQRDITQRMRGILIDWLAEVAEECRLVSDTLYLTVYAIDLYLSQNYIEREKLQLLGVTCMLIASKYEEICAPRVEEFCYITDNTYTKEDVLKMEIQVLNHLGFKLSFPTIKLFLRRFLLAAQTTHKVPSPILGYIANYLAELTLVEYSFLKFLPSVIAASAVFLARWTLDQSDHPWNHTLEHYTSYKALDLQTAVLGMQDLQQNSCGSFLKAIRDKYLQEKYGRVADRVPPRLSASMF</sequence>
<dbReference type="PIRSF" id="PIRSF001771">
    <property type="entry name" value="Cyclin_A_B_D_E"/>
    <property type="match status" value="1"/>
</dbReference>
<dbReference type="Proteomes" id="UP001418222">
    <property type="component" value="Unassembled WGS sequence"/>
</dbReference>
<protein>
    <submittedName>
        <fullName evidence="9">Cyclin-A2-1</fullName>
    </submittedName>
</protein>
<comment type="caution">
    <text evidence="9">The sequence shown here is derived from an EMBL/GenBank/DDBJ whole genome shotgun (WGS) entry which is preliminary data.</text>
</comment>
<feature type="domain" description="Cyclin C-terminal" evidence="8">
    <location>
        <begin position="364"/>
        <end position="487"/>
    </location>
</feature>
<dbReference type="Pfam" id="PF02984">
    <property type="entry name" value="Cyclin_C"/>
    <property type="match status" value="1"/>
</dbReference>
<keyword evidence="10" id="KW-1185">Reference proteome</keyword>
<feature type="region of interest" description="Disordered" evidence="6">
    <location>
        <begin position="1"/>
        <end position="21"/>
    </location>
</feature>
<dbReference type="GO" id="GO:0044772">
    <property type="term" value="P:mitotic cell cycle phase transition"/>
    <property type="evidence" value="ECO:0007669"/>
    <property type="project" value="InterPro"/>
</dbReference>
<evidence type="ECO:0000256" key="1">
    <source>
        <dbReference type="ARBA" id="ARBA00006955"/>
    </source>
</evidence>
<dbReference type="InterPro" id="IPR006671">
    <property type="entry name" value="Cyclin_N"/>
</dbReference>
<dbReference type="FunFam" id="1.10.472.10:FF:000167">
    <property type="entry name" value="Mitotic cyclin 6"/>
    <property type="match status" value="1"/>
</dbReference>
<dbReference type="InterPro" id="IPR004367">
    <property type="entry name" value="Cyclin_C-dom"/>
</dbReference>
<evidence type="ECO:0000259" key="7">
    <source>
        <dbReference type="SMART" id="SM00385"/>
    </source>
</evidence>
<evidence type="ECO:0000256" key="5">
    <source>
        <dbReference type="RuleBase" id="RU000383"/>
    </source>
</evidence>
<dbReference type="PANTHER" id="PTHR10177">
    <property type="entry name" value="CYCLINS"/>
    <property type="match status" value="1"/>
</dbReference>
<dbReference type="CDD" id="cd20506">
    <property type="entry name" value="CYCLIN_AtCycA-like_rpt2"/>
    <property type="match status" value="1"/>
</dbReference>
<dbReference type="SUPFAM" id="SSF47954">
    <property type="entry name" value="Cyclin-like"/>
    <property type="match status" value="2"/>
</dbReference>
<evidence type="ECO:0000256" key="6">
    <source>
        <dbReference type="SAM" id="MobiDB-lite"/>
    </source>
</evidence>
<dbReference type="InterPro" id="IPR039361">
    <property type="entry name" value="Cyclin"/>
</dbReference>
<dbReference type="GO" id="GO:0016538">
    <property type="term" value="F:cyclin-dependent protein serine/threonine kinase regulator activity"/>
    <property type="evidence" value="ECO:0007669"/>
    <property type="project" value="InterPro"/>
</dbReference>
<dbReference type="AlphaFoldDB" id="A0AAP0BIB7"/>
<proteinExistence type="inferred from homology"/>
<dbReference type="Gene3D" id="1.10.472.10">
    <property type="entry name" value="Cyclin-like"/>
    <property type="match status" value="2"/>
</dbReference>
<reference evidence="9 10" key="1">
    <citation type="journal article" date="2022" name="Nat. Plants">
        <title>Genomes of leafy and leafless Platanthera orchids illuminate the evolution of mycoheterotrophy.</title>
        <authorList>
            <person name="Li M.H."/>
            <person name="Liu K.W."/>
            <person name="Li Z."/>
            <person name="Lu H.C."/>
            <person name="Ye Q.L."/>
            <person name="Zhang D."/>
            <person name="Wang J.Y."/>
            <person name="Li Y.F."/>
            <person name="Zhong Z.M."/>
            <person name="Liu X."/>
            <person name="Yu X."/>
            <person name="Liu D.K."/>
            <person name="Tu X.D."/>
            <person name="Liu B."/>
            <person name="Hao Y."/>
            <person name="Liao X.Y."/>
            <person name="Jiang Y.T."/>
            <person name="Sun W.H."/>
            <person name="Chen J."/>
            <person name="Chen Y.Q."/>
            <person name="Ai Y."/>
            <person name="Zhai J.W."/>
            <person name="Wu S.S."/>
            <person name="Zhou Z."/>
            <person name="Hsiao Y.Y."/>
            <person name="Wu W.L."/>
            <person name="Chen Y.Y."/>
            <person name="Lin Y.F."/>
            <person name="Hsu J.L."/>
            <person name="Li C.Y."/>
            <person name="Wang Z.W."/>
            <person name="Zhao X."/>
            <person name="Zhong W.Y."/>
            <person name="Ma X.K."/>
            <person name="Ma L."/>
            <person name="Huang J."/>
            <person name="Chen G.Z."/>
            <person name="Huang M.Z."/>
            <person name="Huang L."/>
            <person name="Peng D.H."/>
            <person name="Luo Y.B."/>
            <person name="Zou S.Q."/>
            <person name="Chen S.P."/>
            <person name="Lan S."/>
            <person name="Tsai W.C."/>
            <person name="Van de Peer Y."/>
            <person name="Liu Z.J."/>
        </authorList>
    </citation>
    <scope>NUCLEOTIDE SEQUENCE [LARGE SCALE GENOMIC DNA]</scope>
    <source>
        <strain evidence="9">Lor287</strain>
    </source>
</reference>
<feature type="domain" description="Cyclin-like" evidence="7">
    <location>
        <begin position="271"/>
        <end position="355"/>
    </location>
</feature>
<evidence type="ECO:0000259" key="8">
    <source>
        <dbReference type="SMART" id="SM01332"/>
    </source>
</evidence>
<keyword evidence="3 5" id="KW-0195">Cyclin</keyword>
<evidence type="ECO:0000256" key="2">
    <source>
        <dbReference type="ARBA" id="ARBA00022618"/>
    </source>
</evidence>
<dbReference type="EMBL" id="JBBWWQ010000009">
    <property type="protein sequence ID" value="KAK8939139.1"/>
    <property type="molecule type" value="Genomic_DNA"/>
</dbReference>
<dbReference type="InterPro" id="IPR036915">
    <property type="entry name" value="Cyclin-like_sf"/>
</dbReference>
<dbReference type="InterPro" id="IPR046965">
    <property type="entry name" value="Cyclin_A/B-like"/>
</dbReference>
<evidence type="ECO:0000313" key="10">
    <source>
        <dbReference type="Proteomes" id="UP001418222"/>
    </source>
</evidence>